<dbReference type="InterPro" id="IPR026960">
    <property type="entry name" value="RVT-Znf"/>
</dbReference>
<reference evidence="2" key="1">
    <citation type="submission" date="2023-08" db="EMBL/GenBank/DDBJ databases">
        <title>A de novo genome assembly of Solanum verrucosum Schlechtendal, a Mexican diploid species geographically isolated from the other diploid A-genome species in potato relatives.</title>
        <authorList>
            <person name="Hosaka K."/>
        </authorList>
    </citation>
    <scope>NUCLEOTIDE SEQUENCE</scope>
    <source>
        <tissue evidence="2">Young leaves</tissue>
    </source>
</reference>
<evidence type="ECO:0000313" key="3">
    <source>
        <dbReference type="Proteomes" id="UP001234989"/>
    </source>
</evidence>
<name>A0AAF0Q6S3_SOLVR</name>
<sequence length="365" mass="42051">MDAALIASECIDSRTKGETPGIMCKLDIQKAYDHVRFSVLVNGEPVGFFTSERGLRQGDPLSPFLFILAMEGFDSMMRIASQNSKERGGLGIRNLRSQNESLLMKWLWRYTGEERALWKEVIVAKYGEINPWCTENVSEPYGVGVWRTISNLWPQMEANLYLKVGNGNKPKFWKDGWVNQTSLKDLFPDLFLICENPEDRVCDCWTEQGWNISFRRMLNDWEIERVAVLLGTLGGISITPTATDRVLWKLSTDGVFSVKSAYNSGLYEMTRGTQYPWRYFWKSVMPAKVKGFTWLVIRRACLTQEVLQKKGRQLVPRCFLCNITGETNKHLFLHCKFTTQLWNLFLNITSTSWTMPEHTSDLLSC</sequence>
<keyword evidence="3" id="KW-1185">Reference proteome</keyword>
<gene>
    <name evidence="2" type="ORF">MTR67_007804</name>
</gene>
<dbReference type="Pfam" id="PF13966">
    <property type="entry name" value="zf-RVT"/>
    <property type="match status" value="1"/>
</dbReference>
<dbReference type="AlphaFoldDB" id="A0AAF0Q6S3"/>
<dbReference type="Proteomes" id="UP001234989">
    <property type="component" value="Chromosome 2"/>
</dbReference>
<dbReference type="PANTHER" id="PTHR36617">
    <property type="entry name" value="PROTEIN, PUTATIVE-RELATED"/>
    <property type="match status" value="1"/>
</dbReference>
<evidence type="ECO:0000259" key="1">
    <source>
        <dbReference type="Pfam" id="PF13966"/>
    </source>
</evidence>
<feature type="domain" description="Reverse transcriptase zinc-binding" evidence="1">
    <location>
        <begin position="256"/>
        <end position="342"/>
    </location>
</feature>
<dbReference type="EMBL" id="CP133613">
    <property type="protein sequence ID" value="WMV14419.1"/>
    <property type="molecule type" value="Genomic_DNA"/>
</dbReference>
<protein>
    <recommendedName>
        <fullName evidence="1">Reverse transcriptase zinc-binding domain-containing protein</fullName>
    </recommendedName>
</protein>
<dbReference type="PANTHER" id="PTHR36617:SF16">
    <property type="entry name" value="OS04G0516500 PROTEIN"/>
    <property type="match status" value="1"/>
</dbReference>
<proteinExistence type="predicted"/>
<organism evidence="2 3">
    <name type="scientific">Solanum verrucosum</name>
    <dbReference type="NCBI Taxonomy" id="315347"/>
    <lineage>
        <taxon>Eukaryota</taxon>
        <taxon>Viridiplantae</taxon>
        <taxon>Streptophyta</taxon>
        <taxon>Embryophyta</taxon>
        <taxon>Tracheophyta</taxon>
        <taxon>Spermatophyta</taxon>
        <taxon>Magnoliopsida</taxon>
        <taxon>eudicotyledons</taxon>
        <taxon>Gunneridae</taxon>
        <taxon>Pentapetalae</taxon>
        <taxon>asterids</taxon>
        <taxon>lamiids</taxon>
        <taxon>Solanales</taxon>
        <taxon>Solanaceae</taxon>
        <taxon>Solanoideae</taxon>
        <taxon>Solaneae</taxon>
        <taxon>Solanum</taxon>
    </lineage>
</organism>
<accession>A0AAF0Q6S3</accession>
<evidence type="ECO:0000313" key="2">
    <source>
        <dbReference type="EMBL" id="WMV14419.1"/>
    </source>
</evidence>